<dbReference type="CDD" id="cd07989">
    <property type="entry name" value="LPLAT_AGPAT-like"/>
    <property type="match status" value="1"/>
</dbReference>
<dbReference type="Proteomes" id="UP000271464">
    <property type="component" value="Unassembled WGS sequence"/>
</dbReference>
<reference evidence="5 8" key="1">
    <citation type="submission" date="2017-02" db="EMBL/GenBank/DDBJ databases">
        <title>Mycobacterium kansasii genomes.</title>
        <authorList>
            <person name="Borowka P."/>
            <person name="Strapagiel D."/>
            <person name="Marciniak B."/>
            <person name="Lach J."/>
            <person name="Bakula Z."/>
            <person name="Van Ingen J."/>
            <person name="Safianowska A."/>
            <person name="Brzostek A."/>
            <person name="Dziadek J."/>
            <person name="Jagielski T."/>
        </authorList>
    </citation>
    <scope>NUCLEOTIDE SEQUENCE [LARGE SCALE GENOMIC DNA]</scope>
    <source>
        <strain evidence="5 8">12MK</strain>
    </source>
</reference>
<dbReference type="AlphaFoldDB" id="A0A1X0L9S9"/>
<dbReference type="PANTHER" id="PTHR10434">
    <property type="entry name" value="1-ACYL-SN-GLYCEROL-3-PHOSPHATE ACYLTRANSFERASE"/>
    <property type="match status" value="1"/>
</dbReference>
<evidence type="ECO:0000256" key="2">
    <source>
        <dbReference type="ARBA" id="ARBA00023315"/>
    </source>
</evidence>
<evidence type="ECO:0000313" key="6">
    <source>
        <dbReference type="EMBL" id="VAZ86553.1"/>
    </source>
</evidence>
<dbReference type="SUPFAM" id="SSF69593">
    <property type="entry name" value="Glycerol-3-phosphate (1)-acyltransferase"/>
    <property type="match status" value="1"/>
</dbReference>
<keyword evidence="1 6" id="KW-0808">Transferase</keyword>
<dbReference type="GO" id="GO:0006654">
    <property type="term" value="P:phosphatidic acid biosynthetic process"/>
    <property type="evidence" value="ECO:0007669"/>
    <property type="project" value="TreeGrafter"/>
</dbReference>
<dbReference type="GO" id="GO:0005886">
    <property type="term" value="C:plasma membrane"/>
    <property type="evidence" value="ECO:0007669"/>
    <property type="project" value="TreeGrafter"/>
</dbReference>
<dbReference type="EMBL" id="UPHM01000146">
    <property type="protein sequence ID" value="VBA31074.1"/>
    <property type="molecule type" value="Genomic_DNA"/>
</dbReference>
<dbReference type="SMART" id="SM00563">
    <property type="entry name" value="PlsC"/>
    <property type="match status" value="1"/>
</dbReference>
<gene>
    <name evidence="6" type="primary">plsC_4</name>
    <name evidence="7" type="synonym">plsC_2</name>
    <name evidence="5" type="ORF">B4U45_13635</name>
    <name evidence="6" type="ORF">LAUMK42_05402</name>
    <name evidence="7" type="ORF">LAUMK4_05339</name>
</gene>
<name>A0A1X0L9S9_9MYCO</name>
<dbReference type="Proteomes" id="UP000192335">
    <property type="component" value="Unassembled WGS sequence"/>
</dbReference>
<evidence type="ECO:0000313" key="9">
    <source>
        <dbReference type="Proteomes" id="UP000271464"/>
    </source>
</evidence>
<evidence type="ECO:0000256" key="3">
    <source>
        <dbReference type="SAM" id="MobiDB-lite"/>
    </source>
</evidence>
<evidence type="ECO:0000313" key="10">
    <source>
        <dbReference type="Proteomes" id="UP000279331"/>
    </source>
</evidence>
<dbReference type="OrthoDB" id="3210041at2"/>
<feature type="domain" description="Phospholipid/glycerol acyltransferase" evidence="4">
    <location>
        <begin position="38"/>
        <end position="152"/>
    </location>
</feature>
<dbReference type="InterPro" id="IPR002123">
    <property type="entry name" value="Plipid/glycerol_acylTrfase"/>
</dbReference>
<proteinExistence type="predicted"/>
<dbReference type="EMBL" id="UPHL01000158">
    <property type="protein sequence ID" value="VAZ86553.1"/>
    <property type="molecule type" value="Genomic_DNA"/>
</dbReference>
<keyword evidence="2 6" id="KW-0012">Acyltransferase</keyword>
<dbReference type="GeneID" id="66598393"/>
<accession>A0A1X0L9S9</accession>
<keyword evidence="9" id="KW-1185">Reference proteome</keyword>
<evidence type="ECO:0000313" key="8">
    <source>
        <dbReference type="Proteomes" id="UP000192335"/>
    </source>
</evidence>
<dbReference type="EMBL" id="MWQA01000001">
    <property type="protein sequence ID" value="ORC07481.1"/>
    <property type="molecule type" value="Genomic_DNA"/>
</dbReference>
<sequence>MAEPFFRMMEFLVPSIVAANGNKITYYGLENIPERGGALIALNHTSYVDWIPASIAAKHCRRRLRFMIKAEMQEVKAVNYVIKHAQLIPVDRSEGANAYAVAVQRLREGELIGLHPEATISRSLELREFKTGAARMALEAQVPIVPMIVWGAHRIWPKDQPKDLFRNKIPITVAVGPPLRPQGDAVTLNATLRQAMESMLYRVQEQYPHPPGEYWVPRRLGGSAPSPEESKAYRIAELAERARKREQARIASQSRSRIAELAQRARRRGHHGVTSPSRSKGVPH</sequence>
<evidence type="ECO:0000256" key="1">
    <source>
        <dbReference type="ARBA" id="ARBA00022679"/>
    </source>
</evidence>
<feature type="region of interest" description="Disordered" evidence="3">
    <location>
        <begin position="246"/>
        <end position="284"/>
    </location>
</feature>
<dbReference type="RefSeq" id="WP_075549774.1">
    <property type="nucleotide sequence ID" value="NZ_CADEAW010000007.1"/>
</dbReference>
<dbReference type="Proteomes" id="UP000279331">
    <property type="component" value="Unassembled WGS sequence"/>
</dbReference>
<dbReference type="PANTHER" id="PTHR10434:SF55">
    <property type="entry name" value="POSSIBLE ACYLTRANSFERASE"/>
    <property type="match status" value="1"/>
</dbReference>
<dbReference type="GO" id="GO:0003841">
    <property type="term" value="F:1-acylglycerol-3-phosphate O-acyltransferase activity"/>
    <property type="evidence" value="ECO:0007669"/>
    <property type="project" value="TreeGrafter"/>
</dbReference>
<protein>
    <submittedName>
        <fullName evidence="6">1-acyl-sn-glycerol-3-phosphate acyltransferase</fullName>
        <ecNumber evidence="6">2.3.1.-</ecNumber>
    </submittedName>
</protein>
<reference evidence="9 10" key="2">
    <citation type="submission" date="2018-09" db="EMBL/GenBank/DDBJ databases">
        <authorList>
            <person name="Tagini F."/>
        </authorList>
    </citation>
    <scope>NUCLEOTIDE SEQUENCE [LARGE SCALE GENOMIC DNA]</scope>
    <source>
        <strain evidence="7 9">MK4</strain>
        <strain evidence="6 10">MK42</strain>
    </source>
</reference>
<evidence type="ECO:0000313" key="7">
    <source>
        <dbReference type="EMBL" id="VBA31074.1"/>
    </source>
</evidence>
<comment type="caution">
    <text evidence="6">The sequence shown here is derived from an EMBL/GenBank/DDBJ whole genome shotgun (WGS) entry which is preliminary data.</text>
</comment>
<organism evidence="6 10">
    <name type="scientific">Mycobacterium persicum</name>
    <dbReference type="NCBI Taxonomy" id="1487726"/>
    <lineage>
        <taxon>Bacteria</taxon>
        <taxon>Bacillati</taxon>
        <taxon>Actinomycetota</taxon>
        <taxon>Actinomycetes</taxon>
        <taxon>Mycobacteriales</taxon>
        <taxon>Mycobacteriaceae</taxon>
        <taxon>Mycobacterium</taxon>
    </lineage>
</organism>
<evidence type="ECO:0000259" key="4">
    <source>
        <dbReference type="SMART" id="SM00563"/>
    </source>
</evidence>
<dbReference type="Pfam" id="PF01553">
    <property type="entry name" value="Acyltransferase"/>
    <property type="match status" value="1"/>
</dbReference>
<dbReference type="EC" id="2.3.1.-" evidence="6"/>
<evidence type="ECO:0000313" key="5">
    <source>
        <dbReference type="EMBL" id="ORC07481.1"/>
    </source>
</evidence>